<dbReference type="PANTHER" id="PTHR32071">
    <property type="entry name" value="TRANSCRIPTIONAL REGULATORY PROTEIN"/>
    <property type="match status" value="1"/>
</dbReference>
<dbReference type="PRINTS" id="PR01590">
    <property type="entry name" value="HTHFIS"/>
</dbReference>
<evidence type="ECO:0000256" key="7">
    <source>
        <dbReference type="PROSITE-ProRule" id="PRU00169"/>
    </source>
</evidence>
<accession>A0A1F6GUY6</accession>
<dbReference type="PROSITE" id="PS00675">
    <property type="entry name" value="SIGMA54_INTERACT_1"/>
    <property type="match status" value="1"/>
</dbReference>
<dbReference type="InterPro" id="IPR025662">
    <property type="entry name" value="Sigma_54_int_dom_ATP-bd_1"/>
</dbReference>
<evidence type="ECO:0000259" key="8">
    <source>
        <dbReference type="PROSITE" id="PS50045"/>
    </source>
</evidence>
<name>A0A1F6GUY6_9PROT</name>
<evidence type="ECO:0000256" key="1">
    <source>
        <dbReference type="ARBA" id="ARBA00022741"/>
    </source>
</evidence>
<gene>
    <name evidence="10" type="ORF">A2557_04620</name>
</gene>
<proteinExistence type="predicted"/>
<evidence type="ECO:0000256" key="3">
    <source>
        <dbReference type="ARBA" id="ARBA00023015"/>
    </source>
</evidence>
<dbReference type="InterPro" id="IPR009057">
    <property type="entry name" value="Homeodomain-like_sf"/>
</dbReference>
<protein>
    <submittedName>
        <fullName evidence="10">Two-component system response regulator</fullName>
    </submittedName>
</protein>
<organism evidence="10 11">
    <name type="scientific">Candidatus Lambdaproteobacteria bacterium RIFOXYD2_FULL_56_26</name>
    <dbReference type="NCBI Taxonomy" id="1817773"/>
    <lineage>
        <taxon>Bacteria</taxon>
        <taxon>Pseudomonadati</taxon>
        <taxon>Pseudomonadota</taxon>
        <taxon>Candidatus Lambdaproteobacteria</taxon>
    </lineage>
</organism>
<keyword evidence="7" id="KW-0597">Phosphoprotein</keyword>
<dbReference type="Proteomes" id="UP000177583">
    <property type="component" value="Unassembled WGS sequence"/>
</dbReference>
<dbReference type="Gene3D" id="3.40.50.300">
    <property type="entry name" value="P-loop containing nucleotide triphosphate hydrolases"/>
    <property type="match status" value="1"/>
</dbReference>
<keyword evidence="6" id="KW-0804">Transcription</keyword>
<dbReference type="InterPro" id="IPR002078">
    <property type="entry name" value="Sigma_54_int"/>
</dbReference>
<keyword evidence="4" id="KW-0238">DNA-binding</keyword>
<dbReference type="Gene3D" id="3.40.50.2300">
    <property type="match status" value="1"/>
</dbReference>
<dbReference type="Pfam" id="PF00158">
    <property type="entry name" value="Sigma54_activat"/>
    <property type="match status" value="1"/>
</dbReference>
<dbReference type="Pfam" id="PF00072">
    <property type="entry name" value="Response_reg"/>
    <property type="match status" value="1"/>
</dbReference>
<dbReference type="EMBL" id="MFNF01000027">
    <property type="protein sequence ID" value="OGH01869.1"/>
    <property type="molecule type" value="Genomic_DNA"/>
</dbReference>
<evidence type="ECO:0000313" key="11">
    <source>
        <dbReference type="Proteomes" id="UP000177583"/>
    </source>
</evidence>
<dbReference type="SUPFAM" id="SSF52540">
    <property type="entry name" value="P-loop containing nucleoside triphosphate hydrolases"/>
    <property type="match status" value="1"/>
</dbReference>
<dbReference type="InterPro" id="IPR002197">
    <property type="entry name" value="HTH_Fis"/>
</dbReference>
<dbReference type="Pfam" id="PF25601">
    <property type="entry name" value="AAA_lid_14"/>
    <property type="match status" value="1"/>
</dbReference>
<dbReference type="GO" id="GO:0006355">
    <property type="term" value="P:regulation of DNA-templated transcription"/>
    <property type="evidence" value="ECO:0007669"/>
    <property type="project" value="InterPro"/>
</dbReference>
<dbReference type="InterPro" id="IPR003593">
    <property type="entry name" value="AAA+_ATPase"/>
</dbReference>
<dbReference type="SUPFAM" id="SSF46689">
    <property type="entry name" value="Homeodomain-like"/>
    <property type="match status" value="1"/>
</dbReference>
<dbReference type="InterPro" id="IPR001789">
    <property type="entry name" value="Sig_transdc_resp-reg_receiver"/>
</dbReference>
<evidence type="ECO:0000259" key="9">
    <source>
        <dbReference type="PROSITE" id="PS50110"/>
    </source>
</evidence>
<dbReference type="CDD" id="cd00009">
    <property type="entry name" value="AAA"/>
    <property type="match status" value="1"/>
</dbReference>
<dbReference type="SMART" id="SM00382">
    <property type="entry name" value="AAA"/>
    <property type="match status" value="1"/>
</dbReference>
<dbReference type="Gene3D" id="1.10.10.60">
    <property type="entry name" value="Homeodomain-like"/>
    <property type="match status" value="1"/>
</dbReference>
<dbReference type="FunFam" id="1.10.8.60:FF:000014">
    <property type="entry name" value="DNA-binding transcriptional regulator NtrC"/>
    <property type="match status" value="1"/>
</dbReference>
<keyword evidence="2" id="KW-0067">ATP-binding</keyword>
<dbReference type="PROSITE" id="PS50110">
    <property type="entry name" value="RESPONSE_REGULATORY"/>
    <property type="match status" value="1"/>
</dbReference>
<dbReference type="Gene3D" id="1.10.8.60">
    <property type="match status" value="1"/>
</dbReference>
<dbReference type="PROSITE" id="PS00676">
    <property type="entry name" value="SIGMA54_INTERACT_2"/>
    <property type="match status" value="1"/>
</dbReference>
<sequence>MNGKILIVDDEASQTELLSGFLGKKDFLVTTTNDPTEALGLIRSREFDLMIADFRMPKMNGLELIKAVREIDPAVAIVMISAYGSIETAVEVIKAGANDYMTKPIDLKELLILIDRNIDKKRLLVENQQLKDILQSRFRFDNIIGNSSALAEVMSMVQRVANSNATVLIRGESGTGKELVAKALHFASSRKEQPFIKVNCAALPETLLESELFGHIKGSFTGAISDRKGKFEEANKGTLFLDEIGDISLTTQTKLLRVLQEREFERVGSNQTLKVDVRILAATNRNLEEAVEAKLMREDLFYRLSVVPLYIPPLRNRRGDIMPLVEYFLEKYAKENHRTIQGITQEAQSVLVKYDYPGNIRELENIIERAIVIAREDVISIKDLPLTVTNQHKEAPVDGPALELMTLEAAERRLIELALKKHKGVQTRAAKELGISERALRYKIKGKEIKPE</sequence>
<dbReference type="PANTHER" id="PTHR32071:SF57">
    <property type="entry name" value="C4-DICARBOXYLATE TRANSPORT TRANSCRIPTIONAL REGULATORY PROTEIN DCTD"/>
    <property type="match status" value="1"/>
</dbReference>
<dbReference type="SMART" id="SM00448">
    <property type="entry name" value="REC"/>
    <property type="match status" value="1"/>
</dbReference>
<dbReference type="InterPro" id="IPR025943">
    <property type="entry name" value="Sigma_54_int_dom_ATP-bd_2"/>
</dbReference>
<evidence type="ECO:0000256" key="6">
    <source>
        <dbReference type="ARBA" id="ARBA00023163"/>
    </source>
</evidence>
<dbReference type="InterPro" id="IPR027417">
    <property type="entry name" value="P-loop_NTPase"/>
</dbReference>
<feature type="domain" description="Sigma-54 factor interaction" evidence="8">
    <location>
        <begin position="143"/>
        <end position="372"/>
    </location>
</feature>
<dbReference type="SUPFAM" id="SSF52172">
    <property type="entry name" value="CheY-like"/>
    <property type="match status" value="1"/>
</dbReference>
<keyword evidence="1" id="KW-0547">Nucleotide-binding</keyword>
<feature type="modified residue" description="4-aspartylphosphate" evidence="7">
    <location>
        <position position="53"/>
    </location>
</feature>
<dbReference type="AlphaFoldDB" id="A0A1F6GUY6"/>
<keyword evidence="5" id="KW-0010">Activator</keyword>
<comment type="caution">
    <text evidence="10">The sequence shown here is derived from an EMBL/GenBank/DDBJ whole genome shotgun (WGS) entry which is preliminary data.</text>
</comment>
<reference evidence="10 11" key="1">
    <citation type="journal article" date="2016" name="Nat. Commun.">
        <title>Thousands of microbial genomes shed light on interconnected biogeochemical processes in an aquifer system.</title>
        <authorList>
            <person name="Anantharaman K."/>
            <person name="Brown C.T."/>
            <person name="Hug L.A."/>
            <person name="Sharon I."/>
            <person name="Castelle C.J."/>
            <person name="Probst A.J."/>
            <person name="Thomas B.C."/>
            <person name="Singh A."/>
            <person name="Wilkins M.J."/>
            <person name="Karaoz U."/>
            <person name="Brodie E.L."/>
            <person name="Williams K.H."/>
            <person name="Hubbard S.S."/>
            <person name="Banfield J.F."/>
        </authorList>
    </citation>
    <scope>NUCLEOTIDE SEQUENCE [LARGE SCALE GENOMIC DNA]</scope>
</reference>
<dbReference type="Pfam" id="PF02954">
    <property type="entry name" value="HTH_8"/>
    <property type="match status" value="1"/>
</dbReference>
<keyword evidence="3" id="KW-0805">Transcription regulation</keyword>
<evidence type="ECO:0000256" key="4">
    <source>
        <dbReference type="ARBA" id="ARBA00023125"/>
    </source>
</evidence>
<dbReference type="PROSITE" id="PS50045">
    <property type="entry name" value="SIGMA54_INTERACT_4"/>
    <property type="match status" value="1"/>
</dbReference>
<dbReference type="InterPro" id="IPR011006">
    <property type="entry name" value="CheY-like_superfamily"/>
</dbReference>
<evidence type="ECO:0000313" key="10">
    <source>
        <dbReference type="EMBL" id="OGH01869.1"/>
    </source>
</evidence>
<dbReference type="PROSITE" id="PS00688">
    <property type="entry name" value="SIGMA54_INTERACT_3"/>
    <property type="match status" value="1"/>
</dbReference>
<dbReference type="GO" id="GO:0043565">
    <property type="term" value="F:sequence-specific DNA binding"/>
    <property type="evidence" value="ECO:0007669"/>
    <property type="project" value="InterPro"/>
</dbReference>
<evidence type="ECO:0000256" key="5">
    <source>
        <dbReference type="ARBA" id="ARBA00023159"/>
    </source>
</evidence>
<dbReference type="FunFam" id="3.40.50.300:FF:000006">
    <property type="entry name" value="DNA-binding transcriptional regulator NtrC"/>
    <property type="match status" value="1"/>
</dbReference>
<dbReference type="GO" id="GO:0000160">
    <property type="term" value="P:phosphorelay signal transduction system"/>
    <property type="evidence" value="ECO:0007669"/>
    <property type="project" value="InterPro"/>
</dbReference>
<evidence type="ECO:0000256" key="2">
    <source>
        <dbReference type="ARBA" id="ARBA00022840"/>
    </source>
</evidence>
<dbReference type="GO" id="GO:0005524">
    <property type="term" value="F:ATP binding"/>
    <property type="evidence" value="ECO:0007669"/>
    <property type="project" value="UniProtKB-KW"/>
</dbReference>
<dbReference type="InterPro" id="IPR025944">
    <property type="entry name" value="Sigma_54_int_dom_CS"/>
</dbReference>
<dbReference type="InterPro" id="IPR058031">
    <property type="entry name" value="AAA_lid_NorR"/>
</dbReference>
<feature type="domain" description="Response regulatory" evidence="9">
    <location>
        <begin position="4"/>
        <end position="118"/>
    </location>
</feature>